<keyword evidence="3" id="KW-1185">Reference proteome</keyword>
<protein>
    <submittedName>
        <fullName evidence="2">Uncharacterized protein</fullName>
    </submittedName>
</protein>
<name>A3K7Y4_SAGS3</name>
<reference evidence="2 3" key="1">
    <citation type="submission" date="2006-06" db="EMBL/GenBank/DDBJ databases">
        <authorList>
            <person name="Moran M.A."/>
            <person name="Ferriera S."/>
            <person name="Johnson J."/>
            <person name="Kravitz S."/>
            <person name="Beeson K."/>
            <person name="Sutton G."/>
            <person name="Rogers Y.-H."/>
            <person name="Friedman R."/>
            <person name="Frazier M."/>
            <person name="Venter J.C."/>
        </authorList>
    </citation>
    <scope>NUCLEOTIDE SEQUENCE [LARGE SCALE GENOMIC DNA]</scope>
    <source>
        <strain evidence="2 3">E-37</strain>
    </source>
</reference>
<feature type="region of interest" description="Disordered" evidence="1">
    <location>
        <begin position="1"/>
        <end position="52"/>
    </location>
</feature>
<dbReference type="Proteomes" id="UP000005713">
    <property type="component" value="Unassembled WGS sequence"/>
</dbReference>
<evidence type="ECO:0000256" key="1">
    <source>
        <dbReference type="SAM" id="MobiDB-lite"/>
    </source>
</evidence>
<dbReference type="EMBL" id="AAYA01000013">
    <property type="protein sequence ID" value="EBA06756.1"/>
    <property type="molecule type" value="Genomic_DNA"/>
</dbReference>
<proteinExistence type="predicted"/>
<gene>
    <name evidence="2" type="ORF">SSE37_02675</name>
</gene>
<accession>A3K7Y4</accession>
<sequence length="184" mass="18926">MSKPSSAARGAGIGSPVSRKRIAGDFPIARGSRCVPPAPGRRPSLTSGNPKVADWPATMMSACITSSNPPPRARPFTAAISGLGNAEMACQYRSGEASSMSIGPIRLSCFRSAPAAKTSGPPVNTTQRMVSFRAKSARASMSCCRSSNDRALRTSGRLRVSNPTPGAISSLSTSVIAGGLLSFP</sequence>
<evidence type="ECO:0000313" key="3">
    <source>
        <dbReference type="Proteomes" id="UP000005713"/>
    </source>
</evidence>
<organism evidence="2 3">
    <name type="scientific">Sagittula stellata (strain ATCC 700073 / DSM 11524 / E-37)</name>
    <dbReference type="NCBI Taxonomy" id="388399"/>
    <lineage>
        <taxon>Bacteria</taxon>
        <taxon>Pseudomonadati</taxon>
        <taxon>Pseudomonadota</taxon>
        <taxon>Alphaproteobacteria</taxon>
        <taxon>Rhodobacterales</taxon>
        <taxon>Roseobacteraceae</taxon>
        <taxon>Sagittula</taxon>
    </lineage>
</organism>
<evidence type="ECO:0000313" key="2">
    <source>
        <dbReference type="EMBL" id="EBA06756.1"/>
    </source>
</evidence>
<dbReference type="AlphaFoldDB" id="A3K7Y4"/>
<comment type="caution">
    <text evidence="2">The sequence shown here is derived from an EMBL/GenBank/DDBJ whole genome shotgun (WGS) entry which is preliminary data.</text>
</comment>